<evidence type="ECO:0000313" key="1">
    <source>
        <dbReference type="EMBL" id="AOW00551.1"/>
    </source>
</evidence>
<proteinExistence type="predicted"/>
<dbReference type="VEuPathDB" id="FungiDB:YALI0_A11891g"/>
<organism evidence="1 3">
    <name type="scientific">Yarrowia lipolytica</name>
    <name type="common">Candida lipolytica</name>
    <dbReference type="NCBI Taxonomy" id="4952"/>
    <lineage>
        <taxon>Eukaryota</taxon>
        <taxon>Fungi</taxon>
        <taxon>Dikarya</taxon>
        <taxon>Ascomycota</taxon>
        <taxon>Saccharomycotina</taxon>
        <taxon>Dipodascomycetes</taxon>
        <taxon>Dipodascales</taxon>
        <taxon>Dipodascales incertae sedis</taxon>
        <taxon>Yarrowia</taxon>
    </lineage>
</organism>
<evidence type="ECO:0000313" key="3">
    <source>
        <dbReference type="Proteomes" id="UP000182444"/>
    </source>
</evidence>
<dbReference type="Proteomes" id="UP000256601">
    <property type="component" value="Unassembled WGS sequence"/>
</dbReference>
<dbReference type="EMBL" id="KZ859141">
    <property type="protein sequence ID" value="RDW22868.1"/>
    <property type="molecule type" value="Genomic_DNA"/>
</dbReference>
<accession>A0A1D8N4I6</accession>
<reference evidence="1 3" key="1">
    <citation type="journal article" date="2016" name="PLoS ONE">
        <title>Sequence Assembly of Yarrowia lipolytica Strain W29/CLIB89 Shows Transposable Element Diversity.</title>
        <authorList>
            <person name="Magnan C."/>
            <person name="Yu J."/>
            <person name="Chang I."/>
            <person name="Jahn E."/>
            <person name="Kanomata Y."/>
            <person name="Wu J."/>
            <person name="Zeller M."/>
            <person name="Oakes M."/>
            <person name="Baldi P."/>
            <person name="Sandmeyer S."/>
        </authorList>
    </citation>
    <scope>NUCLEOTIDE SEQUENCE [LARGE SCALE GENOMIC DNA]</scope>
    <source>
        <strain evidence="1">CLIB89</strain>
        <strain evidence="3">CLIB89(W29)</strain>
    </source>
</reference>
<dbReference type="AlphaFoldDB" id="A0A1D8N4I6"/>
<evidence type="ECO:0000313" key="4">
    <source>
        <dbReference type="Proteomes" id="UP000256601"/>
    </source>
</evidence>
<dbReference type="EMBL" id="CP017553">
    <property type="protein sequence ID" value="AOW00551.1"/>
    <property type="molecule type" value="Genomic_DNA"/>
</dbReference>
<reference evidence="2 4" key="2">
    <citation type="submission" date="2018-07" db="EMBL/GenBank/DDBJ databases">
        <title>Draft Genome Assemblies for Five Robust Yarrowia lipolytica Strains Exhibiting High Lipid Production and Pentose Sugar Utilization and Sugar Alcohol Secretion from Undetoxified Lignocellulosic Biomass Hydrolysates.</title>
        <authorList>
            <consortium name="DOE Joint Genome Institute"/>
            <person name="Walker C."/>
            <person name="Ryu S."/>
            <person name="Na H."/>
            <person name="Zane M."/>
            <person name="LaButti K."/>
            <person name="Lipzen A."/>
            <person name="Haridas S."/>
            <person name="Barry K."/>
            <person name="Grigoriev I.V."/>
            <person name="Quarterman J."/>
            <person name="Slininger P."/>
            <person name="Dien B."/>
            <person name="Trinh C.T."/>
        </authorList>
    </citation>
    <scope>NUCLEOTIDE SEQUENCE [LARGE SCALE GENOMIC DNA]</scope>
    <source>
        <strain evidence="2 4">YB392</strain>
    </source>
</reference>
<dbReference type="Proteomes" id="UP000182444">
    <property type="component" value="Chromosome 1A"/>
</dbReference>
<gene>
    <name evidence="2" type="ORF">B0I71DRAFT_20342</name>
    <name evidence="1" type="ORF">YALI1_A12152g</name>
</gene>
<protein>
    <submittedName>
        <fullName evidence="1">Uncharacterized protein</fullName>
    </submittedName>
</protein>
<sequence>MAKDTEEGLSCIRAKISVDAETRLRDRCNLTLTTELATSGRLVTRSMSGCSRLPMWAFARTQYQTLVTLNSLVSVKGIHDGLCRN</sequence>
<name>A0A1D8N4I6_YARLL</name>
<evidence type="ECO:0000313" key="2">
    <source>
        <dbReference type="EMBL" id="RDW22868.1"/>
    </source>
</evidence>
<dbReference type="VEuPathDB" id="FungiDB:YALI1_A12152g"/>